<evidence type="ECO:0000313" key="9">
    <source>
        <dbReference type="EMBL" id="CRG84642.1"/>
    </source>
</evidence>
<feature type="repeat" description="WD" evidence="7">
    <location>
        <begin position="783"/>
        <end position="816"/>
    </location>
</feature>
<feature type="repeat" description="WD" evidence="7">
    <location>
        <begin position="826"/>
        <end position="863"/>
    </location>
</feature>
<dbReference type="GO" id="GO:0003735">
    <property type="term" value="F:structural constituent of ribosome"/>
    <property type="evidence" value="ECO:0007669"/>
    <property type="project" value="InterPro"/>
</dbReference>
<dbReference type="STRING" id="28573.A0A0U1LNF6"/>
<dbReference type="EMBL" id="CVMT01000001">
    <property type="protein sequence ID" value="CRG84642.1"/>
    <property type="molecule type" value="Genomic_DNA"/>
</dbReference>
<evidence type="ECO:0000256" key="2">
    <source>
        <dbReference type="ARBA" id="ARBA00022737"/>
    </source>
</evidence>
<comment type="similarity">
    <text evidence="6">Belongs to the WD repeat AIP1 family.</text>
</comment>
<keyword evidence="4" id="KW-0687">Ribonucleoprotein</keyword>
<dbReference type="SMART" id="SM00320">
    <property type="entry name" value="WD40"/>
    <property type="match status" value="11"/>
</dbReference>
<dbReference type="InterPro" id="IPR036870">
    <property type="entry name" value="Ribosomal_bS18_sf"/>
</dbReference>
<dbReference type="GO" id="GO:0051015">
    <property type="term" value="F:actin filament binding"/>
    <property type="evidence" value="ECO:0007669"/>
    <property type="project" value="TreeGrafter"/>
</dbReference>
<dbReference type="OMA" id="FYQGPPF"/>
<dbReference type="GO" id="GO:0006412">
    <property type="term" value="P:translation"/>
    <property type="evidence" value="ECO:0007669"/>
    <property type="project" value="InterPro"/>
</dbReference>
<dbReference type="InterPro" id="IPR024977">
    <property type="entry name" value="Apc4-like_WD40_dom"/>
</dbReference>
<dbReference type="SUPFAM" id="SSF50978">
    <property type="entry name" value="WD40 repeat-like"/>
    <property type="match status" value="2"/>
</dbReference>
<keyword evidence="1 7" id="KW-0853">WD repeat</keyword>
<keyword evidence="3" id="KW-0689">Ribosomal protein</keyword>
<dbReference type="SUPFAM" id="SSF101908">
    <property type="entry name" value="Putative isomerase YbhE"/>
    <property type="match status" value="1"/>
</dbReference>
<feature type="repeat" description="WD" evidence="7">
    <location>
        <begin position="436"/>
        <end position="477"/>
    </location>
</feature>
<evidence type="ECO:0000313" key="10">
    <source>
        <dbReference type="Proteomes" id="UP000054383"/>
    </source>
</evidence>
<gene>
    <name evidence="9" type="ORF">PISL3812_01899</name>
</gene>
<dbReference type="InterPro" id="IPR020472">
    <property type="entry name" value="WD40_PAC1"/>
</dbReference>
<evidence type="ECO:0000256" key="7">
    <source>
        <dbReference type="PROSITE-ProRule" id="PRU00221"/>
    </source>
</evidence>
<dbReference type="SUPFAM" id="SSF46911">
    <property type="entry name" value="Ribosomal protein S18"/>
    <property type="match status" value="1"/>
</dbReference>
<dbReference type="GO" id="GO:1990904">
    <property type="term" value="C:ribonucleoprotein complex"/>
    <property type="evidence" value="ECO:0007669"/>
    <property type="project" value="UniProtKB-KW"/>
</dbReference>
<evidence type="ECO:0000256" key="5">
    <source>
        <dbReference type="ARBA" id="ARBA00035264"/>
    </source>
</evidence>
<evidence type="ECO:0000256" key="6">
    <source>
        <dbReference type="ARBA" id="ARBA00038366"/>
    </source>
</evidence>
<proteinExistence type="inferred from homology"/>
<dbReference type="PROSITE" id="PS50082">
    <property type="entry name" value="WD_REPEATS_2"/>
    <property type="match status" value="6"/>
</dbReference>
<evidence type="ECO:0000256" key="3">
    <source>
        <dbReference type="ARBA" id="ARBA00022980"/>
    </source>
</evidence>
<dbReference type="FunFam" id="2.130.10.10:FF:000102">
    <property type="entry name" value="Actin-interacting protein 1"/>
    <property type="match status" value="1"/>
</dbReference>
<dbReference type="AlphaFoldDB" id="A0A0U1LNF6"/>
<dbReference type="Gene3D" id="4.10.640.10">
    <property type="entry name" value="Ribosomal protein S18"/>
    <property type="match status" value="1"/>
</dbReference>
<dbReference type="InterPro" id="IPR001680">
    <property type="entry name" value="WD40_rpt"/>
</dbReference>
<evidence type="ECO:0000256" key="1">
    <source>
        <dbReference type="ARBA" id="ARBA00022574"/>
    </source>
</evidence>
<dbReference type="InterPro" id="IPR015943">
    <property type="entry name" value="WD40/YVTN_repeat-like_dom_sf"/>
</dbReference>
<feature type="domain" description="Anaphase-promoting complex subunit 4-like WD40" evidence="8">
    <location>
        <begin position="742"/>
        <end position="797"/>
    </location>
</feature>
<keyword evidence="2" id="KW-0677">Repeat</keyword>
<dbReference type="Pfam" id="PF01084">
    <property type="entry name" value="Ribosomal_S18"/>
    <property type="match status" value="1"/>
</dbReference>
<protein>
    <recommendedName>
        <fullName evidence="5">Small ribosomal subunit protein bS18m</fullName>
    </recommendedName>
</protein>
<dbReference type="Gene3D" id="2.130.10.10">
    <property type="entry name" value="YVTN repeat-like/Quinoprotein amine dehydrogenase"/>
    <property type="match status" value="2"/>
</dbReference>
<dbReference type="Proteomes" id="UP000054383">
    <property type="component" value="Unassembled WGS sequence"/>
</dbReference>
<evidence type="ECO:0000259" key="8">
    <source>
        <dbReference type="Pfam" id="PF12894"/>
    </source>
</evidence>
<keyword evidence="10" id="KW-1185">Reference proteome</keyword>
<feature type="repeat" description="WD" evidence="7">
    <location>
        <begin position="480"/>
        <end position="521"/>
    </location>
</feature>
<dbReference type="PRINTS" id="PR00320">
    <property type="entry name" value="GPROTEINBRPT"/>
</dbReference>
<dbReference type="GO" id="GO:0005840">
    <property type="term" value="C:ribosome"/>
    <property type="evidence" value="ECO:0007669"/>
    <property type="project" value="UniProtKB-KW"/>
</dbReference>
<evidence type="ECO:0000256" key="4">
    <source>
        <dbReference type="ARBA" id="ARBA00023274"/>
    </source>
</evidence>
<name>A0A0U1LNF6_TALIS</name>
<reference evidence="9 10" key="1">
    <citation type="submission" date="2015-04" db="EMBL/GenBank/DDBJ databases">
        <authorList>
            <person name="Syromyatnikov M.Y."/>
            <person name="Popov V.N."/>
        </authorList>
    </citation>
    <scope>NUCLEOTIDE SEQUENCE [LARGE SCALE GENOMIC DNA]</scope>
    <source>
        <strain evidence="9">WF-38-12</strain>
    </source>
</reference>
<dbReference type="OrthoDB" id="2306at2759"/>
<dbReference type="Pfam" id="PF12894">
    <property type="entry name" value="ANAPC4_WD40"/>
    <property type="match status" value="1"/>
</dbReference>
<dbReference type="InterPro" id="IPR001648">
    <property type="entry name" value="Ribosomal_bS18"/>
</dbReference>
<dbReference type="FunFam" id="4.10.640.10:FF:000013">
    <property type="entry name" value="37S ribosomal protein S18"/>
    <property type="match status" value="1"/>
</dbReference>
<feature type="repeat" description="WD" evidence="7">
    <location>
        <begin position="740"/>
        <end position="781"/>
    </location>
</feature>
<dbReference type="Pfam" id="PF00400">
    <property type="entry name" value="WD40"/>
    <property type="match status" value="4"/>
</dbReference>
<organism evidence="9 10">
    <name type="scientific">Talaromyces islandicus</name>
    <name type="common">Penicillium islandicum</name>
    <dbReference type="NCBI Taxonomy" id="28573"/>
    <lineage>
        <taxon>Eukaryota</taxon>
        <taxon>Fungi</taxon>
        <taxon>Dikarya</taxon>
        <taxon>Ascomycota</taxon>
        <taxon>Pezizomycotina</taxon>
        <taxon>Eurotiomycetes</taxon>
        <taxon>Eurotiomycetidae</taxon>
        <taxon>Eurotiales</taxon>
        <taxon>Trichocomaceae</taxon>
        <taxon>Talaromyces</taxon>
        <taxon>Talaromyces sect. Islandici</taxon>
    </lineage>
</organism>
<dbReference type="PROSITE" id="PS50294">
    <property type="entry name" value="WD_REPEATS_REGION"/>
    <property type="match status" value="4"/>
</dbReference>
<dbReference type="FunFam" id="2.130.10.10:FF:000167">
    <property type="entry name" value="Actin-interacting protein 1"/>
    <property type="match status" value="1"/>
</dbReference>
<dbReference type="GO" id="GO:0030864">
    <property type="term" value="C:cortical actin cytoskeleton"/>
    <property type="evidence" value="ECO:0007669"/>
    <property type="project" value="TreeGrafter"/>
</dbReference>
<dbReference type="PANTHER" id="PTHR19856:SF0">
    <property type="entry name" value="WD REPEAT-CONTAINING PROTEIN 1"/>
    <property type="match status" value="1"/>
</dbReference>
<accession>A0A0U1LNF6</accession>
<dbReference type="CDD" id="cd00200">
    <property type="entry name" value="WD40"/>
    <property type="match status" value="1"/>
</dbReference>
<feature type="repeat" description="WD" evidence="7">
    <location>
        <begin position="305"/>
        <end position="337"/>
    </location>
</feature>
<dbReference type="GO" id="GO:0030042">
    <property type="term" value="P:actin filament depolymerization"/>
    <property type="evidence" value="ECO:0007669"/>
    <property type="project" value="TreeGrafter"/>
</dbReference>
<dbReference type="PANTHER" id="PTHR19856">
    <property type="entry name" value="WD-REPEATCONTAINING PROTEIN WDR1"/>
    <property type="match status" value="1"/>
</dbReference>
<sequence>MKLNPTGSSGGGLGADSDGEKIGLRSFHLSSLFHSQQHHSAFELVANTMLASLGLSFRSGSAFSNNAGLIASSCCRWSSTATAFTTQRQTWMNPGRTKALTSRQKISHRTKILEDTKKQAEGRILEKFQHRDWRAGDLYSPHDLSPSEMRKWQKRWSPTTDAFDALNINPLDHYKNFSLMSEYVTTMGRIKARRLTGLRPVNQRKIAKAIRRSIALGLMPSVHRHPELLAIEARSRFGATGGGFELDISVSMSLTNAHIWAASPSTARGQPTQLSSDAKGERLAYASNKSIFLRSLDDPAVAKQYTEHKTQTTVARFSPSGFYVASGDASGTVRVWDCVGDGLTKGEYPIVSGRINDIAWDGDSQRIIAVGDGKQRYGHCFTWDSGNSVGEIYGHTQTINSVSIRQQRPLRAAAAGDDKTLVFYHGAPFKFNTGIRDKHVNYIYGVAFSPDGSHLVSVGGDRRIWLYDGKTGEAKGQIGEGEHKGSIFGVSWSRDSKKFVTASADKTVKIWDVEAGKATQTWTFGDDKVVSPLDQQVGVVWPPGRSDGLLVSLSLSGDLNYLVEGTPQPRQVLQGHQKSITALTRVNSGEGAETLWTGSFEGRVCSWDFASGTAETIDGDQHTGYISGLATTQEGKGRIYSVGWDDALRSADAGAKTYTGNSAKLSAQPKSIATSSETVLVAHSEGIDIYQDGQKSGSAKVPADVTTIAAQGTTAAVGSEDSTVRIGTVTSSTFTPSIEFKASRNPISALAFSPDSSLLAVGDSRGKIYVFNSKDGKLVTDRWSCHTARVTSIAWNSKGTHAVSGALDTSIFVWSLAKPGDWIQAANAHKEGVHGVSWIEDESKIASAGADAAVKIWKVEGLA</sequence>
<dbReference type="InterPro" id="IPR036322">
    <property type="entry name" value="WD40_repeat_dom_sf"/>
</dbReference>